<accession>A0A7Y9H1U4</accession>
<gene>
    <name evidence="2" type="ORF">F4692_001496</name>
</gene>
<comment type="caution">
    <text evidence="2">The sequence shown here is derived from an EMBL/GenBank/DDBJ whole genome shotgun (WGS) entry which is preliminary data.</text>
</comment>
<feature type="compositionally biased region" description="Basic and acidic residues" evidence="1">
    <location>
        <begin position="16"/>
        <end position="38"/>
    </location>
</feature>
<dbReference type="Proteomes" id="UP000549911">
    <property type="component" value="Unassembled WGS sequence"/>
</dbReference>
<evidence type="ECO:0000256" key="1">
    <source>
        <dbReference type="SAM" id="MobiDB-lite"/>
    </source>
</evidence>
<dbReference type="AlphaFoldDB" id="A0A7Y9H1U4"/>
<evidence type="ECO:0000313" key="3">
    <source>
        <dbReference type="Proteomes" id="UP000549911"/>
    </source>
</evidence>
<evidence type="ECO:0000313" key="2">
    <source>
        <dbReference type="EMBL" id="NYE36392.1"/>
    </source>
</evidence>
<dbReference type="EMBL" id="JACCBW010000001">
    <property type="protein sequence ID" value="NYE36392.1"/>
    <property type="molecule type" value="Genomic_DNA"/>
</dbReference>
<feature type="region of interest" description="Disordered" evidence="1">
    <location>
        <begin position="1"/>
        <end position="41"/>
    </location>
</feature>
<name>A0A7Y9H1U4_9ACTN</name>
<reference evidence="2 3" key="1">
    <citation type="submission" date="2020-07" db="EMBL/GenBank/DDBJ databases">
        <authorList>
            <person name="Partida-Martinez L."/>
            <person name="Huntemann M."/>
            <person name="Clum A."/>
            <person name="Wang J."/>
            <person name="Palaniappan K."/>
            <person name="Ritter S."/>
            <person name="Chen I.-M."/>
            <person name="Stamatis D."/>
            <person name="Reddy T."/>
            <person name="O'Malley R."/>
            <person name="Daum C."/>
            <person name="Shapiro N."/>
            <person name="Ivanova N."/>
            <person name="Kyrpides N."/>
            <person name="Woyke T."/>
        </authorList>
    </citation>
    <scope>NUCLEOTIDE SEQUENCE [LARGE SCALE GENOMIC DNA]</scope>
    <source>
        <strain evidence="2 3">AT2.17</strain>
    </source>
</reference>
<organism evidence="2 3">
    <name type="scientific">Nocardioides cavernae</name>
    <dbReference type="NCBI Taxonomy" id="1921566"/>
    <lineage>
        <taxon>Bacteria</taxon>
        <taxon>Bacillati</taxon>
        <taxon>Actinomycetota</taxon>
        <taxon>Actinomycetes</taxon>
        <taxon>Propionibacteriales</taxon>
        <taxon>Nocardioidaceae</taxon>
        <taxon>Nocardioides</taxon>
    </lineage>
</organism>
<keyword evidence="3" id="KW-1185">Reference proteome</keyword>
<dbReference type="RefSeq" id="WP_179618928.1">
    <property type="nucleotide sequence ID" value="NZ_JACCBW010000001.1"/>
</dbReference>
<sequence length="126" mass="13518">MESRESVAQLQGVPDEPLRRGRRDPQHRTELSDAELRHQGRTGSCDGFLVFAAGDGERGGGVDRLRPVEVRPPRGEIELTGSGSVLGVAGGADRGEQAGGGEVVVDLRGGLLERLDHVFDYSTSRR</sequence>
<reference evidence="2 3" key="2">
    <citation type="submission" date="2020-08" db="EMBL/GenBank/DDBJ databases">
        <title>The Agave Microbiome: Exploring the role of microbial communities in plant adaptations to desert environments.</title>
        <authorList>
            <person name="Partida-Martinez L.P."/>
        </authorList>
    </citation>
    <scope>NUCLEOTIDE SEQUENCE [LARGE SCALE GENOMIC DNA]</scope>
    <source>
        <strain evidence="2 3">AT2.17</strain>
    </source>
</reference>
<protein>
    <submittedName>
        <fullName evidence="2">Uncharacterized protein</fullName>
    </submittedName>
</protein>
<proteinExistence type="predicted"/>